<accession>A0A948WV32</accession>
<evidence type="ECO:0000256" key="2">
    <source>
        <dbReference type="SAM" id="SignalP"/>
    </source>
</evidence>
<dbReference type="GO" id="GO:0005975">
    <property type="term" value="P:carbohydrate metabolic process"/>
    <property type="evidence" value="ECO:0007669"/>
    <property type="project" value="TreeGrafter"/>
</dbReference>
<dbReference type="Proteomes" id="UP000783796">
    <property type="component" value="Unassembled WGS sequence"/>
</dbReference>
<dbReference type="InterPro" id="IPR039329">
    <property type="entry name" value="SIAE"/>
</dbReference>
<dbReference type="InterPro" id="IPR036514">
    <property type="entry name" value="SGNH_hydro_sf"/>
</dbReference>
<gene>
    <name evidence="4" type="ORF">H9777_03825</name>
</gene>
<comment type="caution">
    <text evidence="4">The sequence shown here is derived from an EMBL/GenBank/DDBJ whole genome shotgun (WGS) entry which is preliminary data.</text>
</comment>
<dbReference type="Gene3D" id="2.60.40.10">
    <property type="entry name" value="Immunoglobulins"/>
    <property type="match status" value="1"/>
</dbReference>
<feature type="signal peptide" evidence="2">
    <location>
        <begin position="1"/>
        <end position="18"/>
    </location>
</feature>
<keyword evidence="1" id="KW-0378">Hydrolase</keyword>
<dbReference type="SUPFAM" id="SSF52266">
    <property type="entry name" value="SGNH hydrolase"/>
    <property type="match status" value="1"/>
</dbReference>
<feature type="domain" description="Sialate O-acetylesterase" evidence="3">
    <location>
        <begin position="104"/>
        <end position="362"/>
    </location>
</feature>
<reference evidence="4" key="2">
    <citation type="submission" date="2021-04" db="EMBL/GenBank/DDBJ databases">
        <authorList>
            <person name="Gilroy R."/>
        </authorList>
    </citation>
    <scope>NUCLEOTIDE SEQUENCE</scope>
    <source>
        <strain evidence="4">G4-2901</strain>
    </source>
</reference>
<dbReference type="GO" id="GO:0001681">
    <property type="term" value="F:sialate O-acetylesterase activity"/>
    <property type="evidence" value="ECO:0007669"/>
    <property type="project" value="InterPro"/>
</dbReference>
<dbReference type="Pfam" id="PF03629">
    <property type="entry name" value="SASA"/>
    <property type="match status" value="1"/>
</dbReference>
<dbReference type="PANTHER" id="PTHR22901:SF0">
    <property type="entry name" value="SIALATE O-ACETYLESTERASE"/>
    <property type="match status" value="1"/>
</dbReference>
<protein>
    <submittedName>
        <fullName evidence="4">Sialate O-acetylesterase</fullName>
    </submittedName>
</protein>
<feature type="chain" id="PRO_5036784162" evidence="2">
    <location>
        <begin position="19"/>
        <end position="473"/>
    </location>
</feature>
<dbReference type="InterPro" id="IPR005181">
    <property type="entry name" value="SASA"/>
</dbReference>
<dbReference type="PANTHER" id="PTHR22901">
    <property type="entry name" value="SIALATE O-ACETYLESTERASE"/>
    <property type="match status" value="1"/>
</dbReference>
<sequence>MRKTLLAALMLMQMGAWAKVDLPEILSDNMVLQQQTEVKLWGKAKANAEVSISPSWTNNIYTVKTDNDGKWIAEIQTPSASYTPYTITLSDGEVTTLNNILIGEVWFCSGQSNMEMPLAGFWNCPIEGANETIATASQWKGIRVATIEKNGQLEPVDRCKGSWKVSNPANAGAFSATAFNFAMMMNRVMDIPVGIINCSWGGSTVEGWLPRDIVSQYKDINLKKDIRKEDGHDWWHYMSPTLMYNGMLKPLQNYTIKGFLWYQGESNVGKHKTYPERLKTMVELWRKEWGLGELPLYYVEIAPFGSRETNGSALLREAQFKAQSIISNSGMISTNDLVEEYEKDNIHPKNKTDVGKRLAYMALSRTYGFKGMEDMGPVYKSMEVKDGAAILSFDHAKDGFNRLKGMEGFEIAGDDKVFYPAEAEVYNNLQIKVKSDKVKNPVAVRYCFRDFKPGNVANLRELPMYPFRTDNWE</sequence>
<evidence type="ECO:0000259" key="3">
    <source>
        <dbReference type="Pfam" id="PF03629"/>
    </source>
</evidence>
<reference evidence="4" key="1">
    <citation type="journal article" date="2021" name="PeerJ">
        <title>Extensive microbial diversity within the chicken gut microbiome revealed by metagenomics and culture.</title>
        <authorList>
            <person name="Gilroy R."/>
            <person name="Ravi A."/>
            <person name="Getino M."/>
            <person name="Pursley I."/>
            <person name="Horton D.L."/>
            <person name="Alikhan N.F."/>
            <person name="Baker D."/>
            <person name="Gharbi K."/>
            <person name="Hall N."/>
            <person name="Watson M."/>
            <person name="Adriaenssens E.M."/>
            <person name="Foster-Nyarko E."/>
            <person name="Jarju S."/>
            <person name="Secka A."/>
            <person name="Antonio M."/>
            <person name="Oren A."/>
            <person name="Chaudhuri R.R."/>
            <person name="La Ragione R."/>
            <person name="Hildebrand F."/>
            <person name="Pallen M.J."/>
        </authorList>
    </citation>
    <scope>NUCLEOTIDE SEQUENCE</scope>
    <source>
        <strain evidence="4">G4-2901</strain>
    </source>
</reference>
<organism evidence="4 5">
    <name type="scientific">Candidatus Phocaeicola faecigallinarum</name>
    <dbReference type="NCBI Taxonomy" id="2838732"/>
    <lineage>
        <taxon>Bacteria</taxon>
        <taxon>Pseudomonadati</taxon>
        <taxon>Bacteroidota</taxon>
        <taxon>Bacteroidia</taxon>
        <taxon>Bacteroidales</taxon>
        <taxon>Bacteroidaceae</taxon>
        <taxon>Phocaeicola</taxon>
    </lineage>
</organism>
<evidence type="ECO:0000313" key="5">
    <source>
        <dbReference type="Proteomes" id="UP000783796"/>
    </source>
</evidence>
<evidence type="ECO:0000313" key="4">
    <source>
        <dbReference type="EMBL" id="MBU3837447.1"/>
    </source>
</evidence>
<keyword evidence="2" id="KW-0732">Signal</keyword>
<dbReference type="AlphaFoldDB" id="A0A948WV32"/>
<proteinExistence type="predicted"/>
<name>A0A948WV32_9BACT</name>
<dbReference type="InterPro" id="IPR013783">
    <property type="entry name" value="Ig-like_fold"/>
</dbReference>
<dbReference type="EMBL" id="JAHLFW010000038">
    <property type="protein sequence ID" value="MBU3837447.1"/>
    <property type="molecule type" value="Genomic_DNA"/>
</dbReference>
<dbReference type="Gene3D" id="3.40.50.1110">
    <property type="entry name" value="SGNH hydrolase"/>
    <property type="match status" value="1"/>
</dbReference>
<evidence type="ECO:0000256" key="1">
    <source>
        <dbReference type="ARBA" id="ARBA00022801"/>
    </source>
</evidence>